<evidence type="ECO:0000256" key="8">
    <source>
        <dbReference type="SAM" id="Phobius"/>
    </source>
</evidence>
<evidence type="ECO:0000313" key="10">
    <source>
        <dbReference type="Proteomes" id="UP001230188"/>
    </source>
</evidence>
<keyword evidence="5 8" id="KW-1133">Transmembrane helix</keyword>
<evidence type="ECO:0000256" key="2">
    <source>
        <dbReference type="ARBA" id="ARBA00009950"/>
    </source>
</evidence>
<sequence>MAGSAAKRAAKAKEAVARKYLPIIVGVELFYLVVRLVLRRATASRWHWAALAASTLVYTMTFGPTVEAAGGPPGIAEYFFDVMVLTLVAQTLGALTDYAWFVVLLVPAFCIFKIAQWFLLSPPPAIKSGDPVDEPPPKKTNKTKALKQRRR</sequence>
<evidence type="ECO:0000256" key="7">
    <source>
        <dbReference type="SAM" id="MobiDB-lite"/>
    </source>
</evidence>
<dbReference type="PANTHER" id="PTHR13505">
    <property type="entry name" value="TRANSMEMBRANE PROTEIN 208"/>
    <property type="match status" value="1"/>
</dbReference>
<dbReference type="Pfam" id="PF05620">
    <property type="entry name" value="TMEM208_SND2"/>
    <property type="match status" value="2"/>
</dbReference>
<keyword evidence="10" id="KW-1185">Reference proteome</keyword>
<evidence type="ECO:0000256" key="3">
    <source>
        <dbReference type="ARBA" id="ARBA00022692"/>
    </source>
</evidence>
<evidence type="ECO:0000256" key="1">
    <source>
        <dbReference type="ARBA" id="ARBA00004477"/>
    </source>
</evidence>
<dbReference type="GO" id="GO:0005773">
    <property type="term" value="C:vacuole"/>
    <property type="evidence" value="ECO:0007669"/>
    <property type="project" value="GOC"/>
</dbReference>
<dbReference type="Proteomes" id="UP001230188">
    <property type="component" value="Unassembled WGS sequence"/>
</dbReference>
<feature type="region of interest" description="Disordered" evidence="7">
    <location>
        <begin position="127"/>
        <end position="151"/>
    </location>
</feature>
<keyword evidence="3 8" id="KW-0812">Transmembrane</keyword>
<protein>
    <recommendedName>
        <fullName evidence="11">Transmembrane protein</fullName>
    </recommendedName>
</protein>
<evidence type="ECO:0000256" key="6">
    <source>
        <dbReference type="ARBA" id="ARBA00023136"/>
    </source>
</evidence>
<dbReference type="GO" id="GO:0005789">
    <property type="term" value="C:endoplasmic reticulum membrane"/>
    <property type="evidence" value="ECO:0007669"/>
    <property type="project" value="UniProtKB-SubCell"/>
</dbReference>
<organism evidence="9 10">
    <name type="scientific">Chrysophaeum taylorii</name>
    <dbReference type="NCBI Taxonomy" id="2483200"/>
    <lineage>
        <taxon>Eukaryota</taxon>
        <taxon>Sar</taxon>
        <taxon>Stramenopiles</taxon>
        <taxon>Ochrophyta</taxon>
        <taxon>Pelagophyceae</taxon>
        <taxon>Pelagomonadales</taxon>
        <taxon>Pelagomonadaceae</taxon>
        <taxon>Chrysophaeum</taxon>
    </lineage>
</organism>
<proteinExistence type="inferred from homology"/>
<feature type="transmembrane region" description="Helical" evidence="8">
    <location>
        <begin position="44"/>
        <end position="63"/>
    </location>
</feature>
<dbReference type="AlphaFoldDB" id="A0AAD7XI68"/>
<gene>
    <name evidence="9" type="ORF">CTAYLR_000667</name>
</gene>
<feature type="transmembrane region" description="Helical" evidence="8">
    <location>
        <begin position="20"/>
        <end position="38"/>
    </location>
</feature>
<dbReference type="PANTHER" id="PTHR13505:SF7">
    <property type="entry name" value="TRANSMEMBRANE PROTEIN 208"/>
    <property type="match status" value="1"/>
</dbReference>
<comment type="subcellular location">
    <subcellularLocation>
        <location evidence="1">Endoplasmic reticulum membrane</location>
        <topology evidence="1">Multi-pass membrane protein</topology>
    </subcellularLocation>
</comment>
<evidence type="ECO:0000313" key="9">
    <source>
        <dbReference type="EMBL" id="KAJ8600283.1"/>
    </source>
</evidence>
<keyword evidence="6 8" id="KW-0472">Membrane</keyword>
<dbReference type="GO" id="GO:0006624">
    <property type="term" value="P:vacuolar protein processing"/>
    <property type="evidence" value="ECO:0007669"/>
    <property type="project" value="TreeGrafter"/>
</dbReference>
<dbReference type="InterPro" id="IPR008506">
    <property type="entry name" value="SND2/TMEM208"/>
</dbReference>
<comment type="caution">
    <text evidence="9">The sequence shown here is derived from an EMBL/GenBank/DDBJ whole genome shotgun (WGS) entry which is preliminary data.</text>
</comment>
<evidence type="ECO:0008006" key="11">
    <source>
        <dbReference type="Google" id="ProtNLM"/>
    </source>
</evidence>
<name>A0AAD7XI68_9STRA</name>
<keyword evidence="4" id="KW-0256">Endoplasmic reticulum</keyword>
<reference evidence="9" key="1">
    <citation type="submission" date="2023-01" db="EMBL/GenBank/DDBJ databases">
        <title>Metagenome sequencing of chrysophaentin producing Chrysophaeum taylorii.</title>
        <authorList>
            <person name="Davison J."/>
            <person name="Bewley C."/>
        </authorList>
    </citation>
    <scope>NUCLEOTIDE SEQUENCE</scope>
    <source>
        <strain evidence="9">NIES-1699</strain>
    </source>
</reference>
<dbReference type="EMBL" id="JAQMWT010000524">
    <property type="protein sequence ID" value="KAJ8600283.1"/>
    <property type="molecule type" value="Genomic_DNA"/>
</dbReference>
<evidence type="ECO:0000256" key="5">
    <source>
        <dbReference type="ARBA" id="ARBA00022989"/>
    </source>
</evidence>
<comment type="similarity">
    <text evidence="2">Belongs to the TMEM208 family.</text>
</comment>
<accession>A0AAD7XI68</accession>
<feature type="compositionally biased region" description="Basic residues" evidence="7">
    <location>
        <begin position="139"/>
        <end position="151"/>
    </location>
</feature>
<evidence type="ECO:0000256" key="4">
    <source>
        <dbReference type="ARBA" id="ARBA00022824"/>
    </source>
</evidence>